<keyword evidence="5" id="KW-0460">Magnesium</keyword>
<evidence type="ECO:0000256" key="3">
    <source>
        <dbReference type="ARBA" id="ARBA00022695"/>
    </source>
</evidence>
<evidence type="ECO:0000313" key="12">
    <source>
        <dbReference type="Proteomes" id="UP000295620"/>
    </source>
</evidence>
<dbReference type="PANTHER" id="PTHR34047">
    <property type="entry name" value="NUCLEAR INTRON MATURASE 1, MITOCHONDRIAL-RELATED"/>
    <property type="match status" value="1"/>
</dbReference>
<keyword evidence="4" id="KW-0479">Metal-binding</keyword>
<dbReference type="PRINTS" id="PR00866">
    <property type="entry name" value="RNADNAPOLMS"/>
</dbReference>
<evidence type="ECO:0000256" key="1">
    <source>
        <dbReference type="ARBA" id="ARBA00012493"/>
    </source>
</evidence>
<dbReference type="EMBL" id="SNYC01000005">
    <property type="protein sequence ID" value="TDQ08875.1"/>
    <property type="molecule type" value="Genomic_DNA"/>
</dbReference>
<sequence>MTYYIEFASPHPFTNLKDPLKQITQEQRQEVASKFHACASQQEFYQILVHLVSLLDINDLGQTYCCQILSQFEIGEDSPTYSNFSIKKRSGRYRHISAPSEELMLIHRLINFLLSCVFQGHQCSHGFKKGSSVVSNAVVHVGKKYVFNIDLKDFFPSIDSEMVKEALMRPPFNLSGERKSIAEHLSGLCTMRAPLKKGIRNSSRKFILPQGAPTSPLLSNAVCQNLDNLLESLAKANQLVYTRYADDITFSGNNNVFEEGSAFLIELVRIISEQGFQINESKTRLLGKSARQEVTGIVVNEKTNVKREYLKPLRMYIYYWEKYGYHEAEIKFFNDRSLISDKEMESTLHSTLDGRLNYMKMVTGENHPTYLKLSKRFKKLANKRFAEKKQKSSSTHKGDFSEHRPKDLARFLRFFQDSDGLKYLTHDFDMVDAVFDYDRIMMYAVRDFFRGVKENYITKQLYARVYQFAFEEEPNWWKYEDGKRIEINIGWSSKQIKEWVRLNPGTHPIRSKLIRDNLIRPFKESIQFRPPALRNRIESTVREKFGEDYDELQIDYSNLEAAEFYTDVELVLSGVRHLLDGILERIGISKTIHIAFSKQEVNGSLMKVLEITHVGSRCYKNALPKELLNGNFSDALKLFHGLCNWAVRASFADGDFEVDMLSDKEKLSQKRPVNKELISGFTHLLRFY</sequence>
<keyword evidence="2" id="KW-0808">Transferase</keyword>
<keyword evidence="7" id="KW-0051">Antiviral defense</keyword>
<keyword evidence="12" id="KW-1185">Reference proteome</keyword>
<proteinExistence type="inferred from homology"/>
<dbReference type="EC" id="2.7.7.49" evidence="1"/>
<comment type="similarity">
    <text evidence="8">Belongs to the bacterial reverse transcriptase family.</text>
</comment>
<dbReference type="Pfam" id="PF00078">
    <property type="entry name" value="RVT_1"/>
    <property type="match status" value="1"/>
</dbReference>
<dbReference type="Proteomes" id="UP000295620">
    <property type="component" value="Unassembled WGS sequence"/>
</dbReference>
<dbReference type="Pfam" id="PF22561">
    <property type="entry name" value="HisKin-conflict"/>
    <property type="match status" value="1"/>
</dbReference>
<accession>A0A4R6STT1</accession>
<evidence type="ECO:0000256" key="8">
    <source>
        <dbReference type="ARBA" id="ARBA00034120"/>
    </source>
</evidence>
<dbReference type="PROSITE" id="PS50878">
    <property type="entry name" value="RT_POL"/>
    <property type="match status" value="1"/>
</dbReference>
<dbReference type="GO" id="GO:0046872">
    <property type="term" value="F:metal ion binding"/>
    <property type="evidence" value="ECO:0007669"/>
    <property type="project" value="UniProtKB-KW"/>
</dbReference>
<organism evidence="11 12">
    <name type="scientific">Pedobacter metabolipauper</name>
    <dbReference type="NCBI Taxonomy" id="425513"/>
    <lineage>
        <taxon>Bacteria</taxon>
        <taxon>Pseudomonadati</taxon>
        <taxon>Bacteroidota</taxon>
        <taxon>Sphingobacteriia</taxon>
        <taxon>Sphingobacteriales</taxon>
        <taxon>Sphingobacteriaceae</taxon>
        <taxon>Pedobacter</taxon>
    </lineage>
</organism>
<dbReference type="InterPro" id="IPR000123">
    <property type="entry name" value="Reverse_transcriptase_msDNA"/>
</dbReference>
<evidence type="ECO:0000256" key="5">
    <source>
        <dbReference type="ARBA" id="ARBA00022842"/>
    </source>
</evidence>
<dbReference type="CDD" id="cd03487">
    <property type="entry name" value="RT_Bac_retron_II"/>
    <property type="match status" value="1"/>
</dbReference>
<evidence type="ECO:0000256" key="6">
    <source>
        <dbReference type="ARBA" id="ARBA00022918"/>
    </source>
</evidence>
<evidence type="ECO:0000256" key="9">
    <source>
        <dbReference type="ARBA" id="ARBA00048173"/>
    </source>
</evidence>
<feature type="domain" description="Reverse transcriptase" evidence="10">
    <location>
        <begin position="67"/>
        <end position="299"/>
    </location>
</feature>
<evidence type="ECO:0000256" key="4">
    <source>
        <dbReference type="ARBA" id="ARBA00022723"/>
    </source>
</evidence>
<name>A0A4R6STT1_9SPHI</name>
<dbReference type="InterPro" id="IPR000477">
    <property type="entry name" value="RT_dom"/>
</dbReference>
<dbReference type="GO" id="GO:0003723">
    <property type="term" value="F:RNA binding"/>
    <property type="evidence" value="ECO:0007669"/>
    <property type="project" value="InterPro"/>
</dbReference>
<comment type="catalytic activity">
    <reaction evidence="9">
        <text>DNA(n) + a 2'-deoxyribonucleoside 5'-triphosphate = DNA(n+1) + diphosphate</text>
        <dbReference type="Rhea" id="RHEA:22508"/>
        <dbReference type="Rhea" id="RHEA-COMP:17339"/>
        <dbReference type="Rhea" id="RHEA-COMP:17340"/>
        <dbReference type="ChEBI" id="CHEBI:33019"/>
        <dbReference type="ChEBI" id="CHEBI:61560"/>
        <dbReference type="ChEBI" id="CHEBI:173112"/>
        <dbReference type="EC" id="2.7.7.49"/>
    </reaction>
</comment>
<keyword evidence="3" id="KW-0548">Nucleotidyltransferase</keyword>
<dbReference type="PANTHER" id="PTHR34047:SF7">
    <property type="entry name" value="RNA-DIRECTED DNA POLYMERASE"/>
    <property type="match status" value="1"/>
</dbReference>
<dbReference type="InterPro" id="IPR054731">
    <property type="entry name" value="HisKin-conflict"/>
</dbReference>
<dbReference type="InterPro" id="IPR043502">
    <property type="entry name" value="DNA/RNA_pol_sf"/>
</dbReference>
<gene>
    <name evidence="11" type="ORF">ATK78_3395</name>
</gene>
<evidence type="ECO:0000259" key="10">
    <source>
        <dbReference type="PROSITE" id="PS50878"/>
    </source>
</evidence>
<keyword evidence="6 11" id="KW-0695">RNA-directed DNA polymerase</keyword>
<reference evidence="11 12" key="1">
    <citation type="submission" date="2019-03" db="EMBL/GenBank/DDBJ databases">
        <title>Genomic Encyclopedia of Archaeal and Bacterial Type Strains, Phase II (KMG-II): from individual species to whole genera.</title>
        <authorList>
            <person name="Goeker M."/>
        </authorList>
    </citation>
    <scope>NUCLEOTIDE SEQUENCE [LARGE SCALE GENOMIC DNA]</scope>
    <source>
        <strain evidence="11 12">DSM 19035</strain>
    </source>
</reference>
<dbReference type="GO" id="GO:0051607">
    <property type="term" value="P:defense response to virus"/>
    <property type="evidence" value="ECO:0007669"/>
    <property type="project" value="UniProtKB-KW"/>
</dbReference>
<evidence type="ECO:0000256" key="2">
    <source>
        <dbReference type="ARBA" id="ARBA00022679"/>
    </source>
</evidence>
<dbReference type="GO" id="GO:0003964">
    <property type="term" value="F:RNA-directed DNA polymerase activity"/>
    <property type="evidence" value="ECO:0007669"/>
    <property type="project" value="UniProtKB-KW"/>
</dbReference>
<comment type="caution">
    <text evidence="11">The sequence shown here is derived from an EMBL/GenBank/DDBJ whole genome shotgun (WGS) entry which is preliminary data.</text>
</comment>
<dbReference type="SUPFAM" id="SSF56672">
    <property type="entry name" value="DNA/RNA polymerases"/>
    <property type="match status" value="1"/>
</dbReference>
<protein>
    <recommendedName>
        <fullName evidence="1">RNA-directed DNA polymerase</fullName>
        <ecNumber evidence="1">2.7.7.49</ecNumber>
    </recommendedName>
</protein>
<dbReference type="AlphaFoldDB" id="A0A4R6STT1"/>
<evidence type="ECO:0000256" key="7">
    <source>
        <dbReference type="ARBA" id="ARBA00023118"/>
    </source>
</evidence>
<evidence type="ECO:0000313" key="11">
    <source>
        <dbReference type="EMBL" id="TDQ08875.1"/>
    </source>
</evidence>
<dbReference type="InterPro" id="IPR051083">
    <property type="entry name" value="GrpII_Intron_Splice-Mob/Def"/>
</dbReference>